<evidence type="ECO:0000259" key="10">
    <source>
        <dbReference type="PROSITE" id="PS50046"/>
    </source>
</evidence>
<dbReference type="SMART" id="SM00065">
    <property type="entry name" value="GAF"/>
    <property type="match status" value="1"/>
</dbReference>
<dbReference type="GO" id="GO:0006355">
    <property type="term" value="P:regulation of DNA-templated transcription"/>
    <property type="evidence" value="ECO:0007669"/>
    <property type="project" value="InterPro"/>
</dbReference>
<comment type="similarity">
    <text evidence="2">In the N-terminal section; belongs to the phytochrome family.</text>
</comment>
<dbReference type="Pfam" id="PF00512">
    <property type="entry name" value="HisKA"/>
    <property type="match status" value="1"/>
</dbReference>
<keyword evidence="9" id="KW-0675">Receptor</keyword>
<keyword evidence="7 12" id="KW-0418">Kinase</keyword>
<reference evidence="13" key="1">
    <citation type="submission" date="2016-10" db="EMBL/GenBank/DDBJ databases">
        <authorList>
            <person name="Varghese N."/>
            <person name="Submissions S."/>
        </authorList>
    </citation>
    <scope>NUCLEOTIDE SEQUENCE [LARGE SCALE GENOMIC DNA]</scope>
    <source>
        <strain evidence="13">CGMCC 1.8975</strain>
    </source>
</reference>
<evidence type="ECO:0000256" key="2">
    <source>
        <dbReference type="ARBA" id="ARBA00006402"/>
    </source>
</evidence>
<dbReference type="Gene3D" id="3.30.450.20">
    <property type="entry name" value="PAS domain"/>
    <property type="match status" value="1"/>
</dbReference>
<dbReference type="SUPFAM" id="SSF55781">
    <property type="entry name" value="GAF domain-like"/>
    <property type="match status" value="2"/>
</dbReference>
<gene>
    <name evidence="12" type="ORF">SAMN04488069_10471</name>
</gene>
<keyword evidence="6" id="KW-0808">Transferase</keyword>
<evidence type="ECO:0000256" key="9">
    <source>
        <dbReference type="ARBA" id="ARBA00023170"/>
    </source>
</evidence>
<dbReference type="GO" id="GO:0030295">
    <property type="term" value="F:protein kinase activator activity"/>
    <property type="evidence" value="ECO:0007669"/>
    <property type="project" value="TreeGrafter"/>
</dbReference>
<dbReference type="GO" id="GO:0007234">
    <property type="term" value="P:osmosensory signaling via phosphorelay pathway"/>
    <property type="evidence" value="ECO:0007669"/>
    <property type="project" value="TreeGrafter"/>
</dbReference>
<keyword evidence="8" id="KW-0157">Chromophore</keyword>
<dbReference type="OrthoDB" id="9766459at2"/>
<dbReference type="PANTHER" id="PTHR42878:SF15">
    <property type="entry name" value="BACTERIOPHYTOCHROME"/>
    <property type="match status" value="1"/>
</dbReference>
<protein>
    <recommendedName>
        <fullName evidence="3">histidine kinase</fullName>
        <ecNumber evidence="3">2.7.13.3</ecNumber>
    </recommendedName>
</protein>
<dbReference type="STRING" id="651662.SAMN04488069_10471"/>
<evidence type="ECO:0000256" key="6">
    <source>
        <dbReference type="ARBA" id="ARBA00022679"/>
    </source>
</evidence>
<dbReference type="GO" id="GO:0000155">
    <property type="term" value="F:phosphorelay sensor kinase activity"/>
    <property type="evidence" value="ECO:0007669"/>
    <property type="project" value="InterPro"/>
</dbReference>
<dbReference type="Pfam" id="PF08446">
    <property type="entry name" value="PAS_2"/>
    <property type="match status" value="1"/>
</dbReference>
<keyword evidence="5" id="KW-0716">Sensory transduction</keyword>
<organism evidence="12 13">
    <name type="scientific">Hymenobacter psychrophilus</name>
    <dbReference type="NCBI Taxonomy" id="651662"/>
    <lineage>
        <taxon>Bacteria</taxon>
        <taxon>Pseudomonadati</taxon>
        <taxon>Bacteroidota</taxon>
        <taxon>Cytophagia</taxon>
        <taxon>Cytophagales</taxon>
        <taxon>Hymenobacteraceae</taxon>
        <taxon>Hymenobacter</taxon>
    </lineage>
</organism>
<proteinExistence type="inferred from homology"/>
<dbReference type="SUPFAM" id="SSF47384">
    <property type="entry name" value="Homodimeric domain of signal transducing histidine kinase"/>
    <property type="match status" value="1"/>
</dbReference>
<dbReference type="InterPro" id="IPR029016">
    <property type="entry name" value="GAF-like_dom_sf"/>
</dbReference>
<dbReference type="PROSITE" id="PS50046">
    <property type="entry name" value="PHYTOCHROME_2"/>
    <property type="match status" value="1"/>
</dbReference>
<dbReference type="InterPro" id="IPR003661">
    <property type="entry name" value="HisK_dim/P_dom"/>
</dbReference>
<dbReference type="InterPro" id="IPR001294">
    <property type="entry name" value="Phytochrome"/>
</dbReference>
<dbReference type="AlphaFoldDB" id="A0A1H3FJF9"/>
<dbReference type="InterPro" id="IPR016132">
    <property type="entry name" value="Phyto_chromo_attachment"/>
</dbReference>
<dbReference type="InterPro" id="IPR003018">
    <property type="entry name" value="GAF"/>
</dbReference>
<evidence type="ECO:0000259" key="11">
    <source>
        <dbReference type="PROSITE" id="PS50109"/>
    </source>
</evidence>
<dbReference type="EMBL" id="FNOV01000004">
    <property type="protein sequence ID" value="SDX90239.1"/>
    <property type="molecule type" value="Genomic_DNA"/>
</dbReference>
<dbReference type="InterPro" id="IPR050351">
    <property type="entry name" value="BphY/WalK/GraS-like"/>
</dbReference>
<dbReference type="InterPro" id="IPR013515">
    <property type="entry name" value="Phytochrome_cen-reg"/>
</dbReference>
<dbReference type="SMART" id="SM00388">
    <property type="entry name" value="HisKA"/>
    <property type="match status" value="1"/>
</dbReference>
<feature type="domain" description="Phytochrome chromophore attachment site" evidence="10">
    <location>
        <begin position="156"/>
        <end position="314"/>
    </location>
</feature>
<dbReference type="InterPro" id="IPR043150">
    <property type="entry name" value="Phytochrome_PHY_sf"/>
</dbReference>
<evidence type="ECO:0000256" key="7">
    <source>
        <dbReference type="ARBA" id="ARBA00022777"/>
    </source>
</evidence>
<evidence type="ECO:0000313" key="13">
    <source>
        <dbReference type="Proteomes" id="UP000199249"/>
    </source>
</evidence>
<dbReference type="InterPro" id="IPR035965">
    <property type="entry name" value="PAS-like_dom_sf"/>
</dbReference>
<evidence type="ECO:0000256" key="3">
    <source>
        <dbReference type="ARBA" id="ARBA00012438"/>
    </source>
</evidence>
<evidence type="ECO:0000256" key="5">
    <source>
        <dbReference type="ARBA" id="ARBA00022606"/>
    </source>
</evidence>
<dbReference type="PANTHER" id="PTHR42878">
    <property type="entry name" value="TWO-COMPONENT HISTIDINE KINASE"/>
    <property type="match status" value="1"/>
</dbReference>
<dbReference type="Pfam" id="PF01590">
    <property type="entry name" value="GAF"/>
    <property type="match status" value="1"/>
</dbReference>
<dbReference type="GO" id="GO:0000156">
    <property type="term" value="F:phosphorelay response regulator activity"/>
    <property type="evidence" value="ECO:0007669"/>
    <property type="project" value="TreeGrafter"/>
</dbReference>
<evidence type="ECO:0000256" key="1">
    <source>
        <dbReference type="ARBA" id="ARBA00000085"/>
    </source>
</evidence>
<dbReference type="Gene3D" id="1.10.287.130">
    <property type="match status" value="1"/>
</dbReference>
<dbReference type="PROSITE" id="PS50109">
    <property type="entry name" value="HIS_KIN"/>
    <property type="match status" value="1"/>
</dbReference>
<dbReference type="PRINTS" id="PR01033">
    <property type="entry name" value="PHYTOCHROME"/>
</dbReference>
<dbReference type="InterPro" id="IPR013654">
    <property type="entry name" value="PAS_2"/>
</dbReference>
<name>A0A1H3FJF9_9BACT</name>
<evidence type="ECO:0000313" key="12">
    <source>
        <dbReference type="EMBL" id="SDX90239.1"/>
    </source>
</evidence>
<dbReference type="Pfam" id="PF02518">
    <property type="entry name" value="HATPase_c"/>
    <property type="match status" value="1"/>
</dbReference>
<evidence type="ECO:0000256" key="8">
    <source>
        <dbReference type="ARBA" id="ARBA00022991"/>
    </source>
</evidence>
<feature type="domain" description="Histidine kinase" evidence="11">
    <location>
        <begin position="548"/>
        <end position="775"/>
    </location>
</feature>
<dbReference type="RefSeq" id="WP_092738772.1">
    <property type="nucleotide sequence ID" value="NZ_FNOV01000004.1"/>
</dbReference>
<keyword evidence="4" id="KW-0600">Photoreceptor protein</keyword>
<comment type="catalytic activity">
    <reaction evidence="1">
        <text>ATP + protein L-histidine = ADP + protein N-phospho-L-histidine.</text>
        <dbReference type="EC" id="2.7.13.3"/>
    </reaction>
</comment>
<dbReference type="InterPro" id="IPR005467">
    <property type="entry name" value="His_kinase_dom"/>
</dbReference>
<dbReference type="GO" id="GO:0009881">
    <property type="term" value="F:photoreceptor activity"/>
    <property type="evidence" value="ECO:0007669"/>
    <property type="project" value="UniProtKB-KW"/>
</dbReference>
<dbReference type="InterPro" id="IPR003594">
    <property type="entry name" value="HATPase_dom"/>
</dbReference>
<dbReference type="Gene3D" id="3.30.450.40">
    <property type="match status" value="1"/>
</dbReference>
<dbReference type="Gene3D" id="3.30.450.270">
    <property type="match status" value="1"/>
</dbReference>
<sequence>MDRTGLTLTDESLAGQPVTLTNCDREPIHIPGAIQPYGLLLCLAPDTHRIVQASANTAALLALPAETLLGRGLDCLFAGPRQAEVATWLPTLREQPKLLGVRLDALPGQPFFKLIGHQFDNLLWLELESVAEPEAARPLNLPSLNDALAELLAAESVADFCQAAVRQVRDLTGFDRVMTYRFGADGSGEVVAEAARADLEPFLGLRYPATDIPQQARAMYLKNWLRFIPDVDYVPVPLVPAFNPLSARPPDMTYSVLRSVSPIHLEYLRNMGVAATMAISVIRDGELWGLIVCHHATPRLVSYELRDLCLFLGKTFSALLRGKEQADDYASQLRLREHQVHLFGLLAEAADFREALYDHLPAVQAVFDCGGLLVRFDGELRTVGSVPEPAQVTALLDWLHHEAPATADVFATNSYVRHRPAGVAARATASGLLAICLDPTAGDYIVWLRPELLQTVTWAGRQQKAEELRDGQVFLSPRQSFEAWSQAVENTATPWKPIELEAAREIRLRIADIRLRQLGEVQARARALNALNAELARSNNDLDSFAYVASHDLKEPLRGIHNYSIFLLEDYADQLDAEGVNKLQTLVRLSQRMEALIESLLRISRVGRLEPELQAVDVNQVVAEVLDLLHPRLTETGTTVSVPVALPMVQADPVRLGEVFNNLITNAMRYNDQPHKAVSILAMPAGSVVGPQGPIDPARYQVLAVRDNGIGIEARHFENIFKLFKRLHGQDKYEGGTGAGLAIVRKMIESLGGQVWPESTPGQGTTFYFTIPTFTPPAP</sequence>
<dbReference type="EC" id="2.7.13.3" evidence="3"/>
<evidence type="ECO:0000256" key="4">
    <source>
        <dbReference type="ARBA" id="ARBA00022543"/>
    </source>
</evidence>
<dbReference type="SUPFAM" id="SSF55785">
    <property type="entry name" value="PYP-like sensor domain (PAS domain)"/>
    <property type="match status" value="1"/>
</dbReference>
<dbReference type="InterPro" id="IPR036097">
    <property type="entry name" value="HisK_dim/P_sf"/>
</dbReference>
<dbReference type="GO" id="GO:0009584">
    <property type="term" value="P:detection of visible light"/>
    <property type="evidence" value="ECO:0007669"/>
    <property type="project" value="InterPro"/>
</dbReference>
<dbReference type="CDD" id="cd00082">
    <property type="entry name" value="HisKA"/>
    <property type="match status" value="1"/>
</dbReference>
<dbReference type="InterPro" id="IPR036890">
    <property type="entry name" value="HATPase_C_sf"/>
</dbReference>
<accession>A0A1H3FJF9</accession>
<dbReference type="Gene3D" id="3.30.565.10">
    <property type="entry name" value="Histidine kinase-like ATPase, C-terminal domain"/>
    <property type="match status" value="1"/>
</dbReference>
<dbReference type="Pfam" id="PF00360">
    <property type="entry name" value="PHY"/>
    <property type="match status" value="1"/>
</dbReference>
<dbReference type="SMART" id="SM00387">
    <property type="entry name" value="HATPase_c"/>
    <property type="match status" value="1"/>
</dbReference>
<keyword evidence="13" id="KW-1185">Reference proteome</keyword>
<dbReference type="Proteomes" id="UP000199249">
    <property type="component" value="Unassembled WGS sequence"/>
</dbReference>
<dbReference type="SUPFAM" id="SSF55874">
    <property type="entry name" value="ATPase domain of HSP90 chaperone/DNA topoisomerase II/histidine kinase"/>
    <property type="match status" value="1"/>
</dbReference>